<evidence type="ECO:0000313" key="3">
    <source>
        <dbReference type="EMBL" id="RLP78495.1"/>
    </source>
</evidence>
<proteinExistence type="inferred from homology"/>
<dbReference type="OrthoDB" id="9811519at2"/>
<dbReference type="GO" id="GO:0016491">
    <property type="term" value="F:oxidoreductase activity"/>
    <property type="evidence" value="ECO:0007669"/>
    <property type="project" value="UniProtKB-KW"/>
</dbReference>
<dbReference type="InterPro" id="IPR043144">
    <property type="entry name" value="Mal/L-sulf/L-lact_DH-like_ah"/>
</dbReference>
<name>A0A3L7AER8_9HYPH</name>
<dbReference type="SUPFAM" id="SSF89733">
    <property type="entry name" value="L-sulfolactate dehydrogenase-like"/>
    <property type="match status" value="1"/>
</dbReference>
<dbReference type="InterPro" id="IPR036111">
    <property type="entry name" value="Mal/L-sulfo/L-lacto_DH-like_sf"/>
</dbReference>
<dbReference type="Gene3D" id="1.10.1530.10">
    <property type="match status" value="1"/>
</dbReference>
<organism evidence="3 4">
    <name type="scientific">Xanthobacter tagetidis</name>
    <dbReference type="NCBI Taxonomy" id="60216"/>
    <lineage>
        <taxon>Bacteria</taxon>
        <taxon>Pseudomonadati</taxon>
        <taxon>Pseudomonadota</taxon>
        <taxon>Alphaproteobacteria</taxon>
        <taxon>Hyphomicrobiales</taxon>
        <taxon>Xanthobacteraceae</taxon>
        <taxon>Xanthobacter</taxon>
    </lineage>
</organism>
<dbReference type="InterPro" id="IPR043143">
    <property type="entry name" value="Mal/L-sulf/L-lact_DH-like_NADP"/>
</dbReference>
<protein>
    <submittedName>
        <fullName evidence="3">Ldh family oxidoreductase</fullName>
    </submittedName>
</protein>
<sequence length="347" mass="35252">MKTSYPTEPLARWLGNVFAAIGVAPALADRSARAIVRTNARGIETHGVARVLIYVDKLMAGELNAGADVRFEDRNGLLHVHADGALGQGAGLMAVDAAAARARETGAVVAILHDVGHLGALGLYVAEAADQGMLAFMVQSTPPVMALPGSRGAAIGNNPIAFASPVAGGAPLVFDMATSGVARGNVVMAARAGKSIPEGWAIDAEGNPTTDAQAALRGAMLPVAGHKGIGLAMLVECFAGSLSGAKPPPMAATGGSAPSRVGAFLMLVNPALATGPGAYGAHLAEWMETYKTASGDQGRYPGERAHALEMERRRTGIPLPPETVADLVRAGEKAGVPFDVAPVEPAP</sequence>
<dbReference type="RefSeq" id="WP_121623547.1">
    <property type="nucleotide sequence ID" value="NZ_JACIIW010000001.1"/>
</dbReference>
<keyword evidence="4" id="KW-1185">Reference proteome</keyword>
<dbReference type="AlphaFoldDB" id="A0A3L7AER8"/>
<gene>
    <name evidence="3" type="ORF">D9R14_11885</name>
</gene>
<dbReference type="InterPro" id="IPR003767">
    <property type="entry name" value="Malate/L-lactate_DH-like"/>
</dbReference>
<dbReference type="EMBL" id="RCTF01000008">
    <property type="protein sequence ID" value="RLP78495.1"/>
    <property type="molecule type" value="Genomic_DNA"/>
</dbReference>
<keyword evidence="2" id="KW-0560">Oxidoreductase</keyword>
<evidence type="ECO:0000256" key="1">
    <source>
        <dbReference type="ARBA" id="ARBA00006056"/>
    </source>
</evidence>
<dbReference type="PANTHER" id="PTHR11091">
    <property type="entry name" value="OXIDOREDUCTASE-RELATED"/>
    <property type="match status" value="1"/>
</dbReference>
<dbReference type="Proteomes" id="UP000269692">
    <property type="component" value="Unassembled WGS sequence"/>
</dbReference>
<evidence type="ECO:0000313" key="4">
    <source>
        <dbReference type="Proteomes" id="UP000269692"/>
    </source>
</evidence>
<dbReference type="Gene3D" id="3.30.1370.60">
    <property type="entry name" value="Hypothetical oxidoreductase yiak, domain 2"/>
    <property type="match status" value="1"/>
</dbReference>
<evidence type="ECO:0000256" key="2">
    <source>
        <dbReference type="ARBA" id="ARBA00023002"/>
    </source>
</evidence>
<dbReference type="Pfam" id="PF02615">
    <property type="entry name" value="Ldh_2"/>
    <property type="match status" value="1"/>
</dbReference>
<dbReference type="PANTHER" id="PTHR11091:SF0">
    <property type="entry name" value="MALATE DEHYDROGENASE"/>
    <property type="match status" value="1"/>
</dbReference>
<reference evidence="3 4" key="1">
    <citation type="submission" date="2018-10" db="EMBL/GenBank/DDBJ databases">
        <title>Xanthobacter tagetidis genome sequencing and assembly.</title>
        <authorList>
            <person name="Maclea K.S."/>
            <person name="Goen A.E."/>
            <person name="Fatima S.A."/>
        </authorList>
    </citation>
    <scope>NUCLEOTIDE SEQUENCE [LARGE SCALE GENOMIC DNA]</scope>
    <source>
        <strain evidence="3 4">ATCC 700314</strain>
    </source>
</reference>
<comment type="similarity">
    <text evidence="1">Belongs to the LDH2/MDH2 oxidoreductase family.</text>
</comment>
<comment type="caution">
    <text evidence="3">The sequence shown here is derived from an EMBL/GenBank/DDBJ whole genome shotgun (WGS) entry which is preliminary data.</text>
</comment>
<accession>A0A3L7AER8</accession>
<dbReference type="PROSITE" id="PS50890">
    <property type="entry name" value="PUA"/>
    <property type="match status" value="1"/>
</dbReference>